<dbReference type="PANTHER" id="PTHR19957">
    <property type="entry name" value="SYNTAXIN"/>
    <property type="match status" value="1"/>
</dbReference>
<evidence type="ECO:0000313" key="6">
    <source>
        <dbReference type="Proteomes" id="UP000001449"/>
    </source>
</evidence>
<dbReference type="InterPro" id="IPR010989">
    <property type="entry name" value="SNARE"/>
</dbReference>
<dbReference type="KEGG" id="tps:THAPSDRAFT_11713"/>
<dbReference type="Gene3D" id="1.20.5.110">
    <property type="match status" value="1"/>
</dbReference>
<dbReference type="GO" id="GO:0006906">
    <property type="term" value="P:vesicle fusion"/>
    <property type="evidence" value="ECO:0000318"/>
    <property type="project" value="GO_Central"/>
</dbReference>
<dbReference type="GeneID" id="7442795"/>
<dbReference type="PANTHER" id="PTHR19957:SF307">
    <property type="entry name" value="PROTEIN SSO1-RELATED"/>
    <property type="match status" value="1"/>
</dbReference>
<dbReference type="GO" id="GO:0005484">
    <property type="term" value="F:SNAP receptor activity"/>
    <property type="evidence" value="ECO:0000318"/>
    <property type="project" value="GO_Central"/>
</dbReference>
<protein>
    <recommendedName>
        <fullName evidence="4">t-SNARE coiled-coil homology domain-containing protein</fullName>
    </recommendedName>
</protein>
<evidence type="ECO:0000259" key="4">
    <source>
        <dbReference type="PROSITE" id="PS50192"/>
    </source>
</evidence>
<dbReference type="GO" id="GO:0005886">
    <property type="term" value="C:plasma membrane"/>
    <property type="evidence" value="ECO:0000318"/>
    <property type="project" value="GO_Central"/>
</dbReference>
<dbReference type="GO" id="GO:0012505">
    <property type="term" value="C:endomembrane system"/>
    <property type="evidence" value="ECO:0000318"/>
    <property type="project" value="GO_Central"/>
</dbReference>
<dbReference type="InterPro" id="IPR000727">
    <property type="entry name" value="T_SNARE_dom"/>
</dbReference>
<reference evidence="5 6" key="2">
    <citation type="journal article" date="2008" name="Nature">
        <title>The Phaeodactylum genome reveals the evolutionary history of diatom genomes.</title>
        <authorList>
            <person name="Bowler C."/>
            <person name="Allen A.E."/>
            <person name="Badger J.H."/>
            <person name="Grimwood J."/>
            <person name="Jabbari K."/>
            <person name="Kuo A."/>
            <person name="Maheswari U."/>
            <person name="Martens C."/>
            <person name="Maumus F."/>
            <person name="Otillar R.P."/>
            <person name="Rayko E."/>
            <person name="Salamov A."/>
            <person name="Vandepoele K."/>
            <person name="Beszteri B."/>
            <person name="Gruber A."/>
            <person name="Heijde M."/>
            <person name="Katinka M."/>
            <person name="Mock T."/>
            <person name="Valentin K."/>
            <person name="Verret F."/>
            <person name="Berges J.A."/>
            <person name="Brownlee C."/>
            <person name="Cadoret J.P."/>
            <person name="Chiovitti A."/>
            <person name="Choi C.J."/>
            <person name="Coesel S."/>
            <person name="De Martino A."/>
            <person name="Detter J.C."/>
            <person name="Durkin C."/>
            <person name="Falciatore A."/>
            <person name="Fournet J."/>
            <person name="Haruta M."/>
            <person name="Huysman M.J."/>
            <person name="Jenkins B.D."/>
            <person name="Jiroutova K."/>
            <person name="Jorgensen R.E."/>
            <person name="Joubert Y."/>
            <person name="Kaplan A."/>
            <person name="Kroger N."/>
            <person name="Kroth P.G."/>
            <person name="La Roche J."/>
            <person name="Lindquist E."/>
            <person name="Lommer M."/>
            <person name="Martin-Jezequel V."/>
            <person name="Lopez P.J."/>
            <person name="Lucas S."/>
            <person name="Mangogna M."/>
            <person name="McGinnis K."/>
            <person name="Medlin L.K."/>
            <person name="Montsant A."/>
            <person name="Oudot-Le Secq M.P."/>
            <person name="Napoli C."/>
            <person name="Obornik M."/>
            <person name="Parker M.S."/>
            <person name="Petit J.L."/>
            <person name="Porcel B.M."/>
            <person name="Poulsen N."/>
            <person name="Robison M."/>
            <person name="Rychlewski L."/>
            <person name="Rynearson T.A."/>
            <person name="Schmutz J."/>
            <person name="Shapiro H."/>
            <person name="Siaut M."/>
            <person name="Stanley M."/>
            <person name="Sussman M.R."/>
            <person name="Taylor A.R."/>
            <person name="Vardi A."/>
            <person name="von Dassow P."/>
            <person name="Vyverman W."/>
            <person name="Willis A."/>
            <person name="Wyrwicz L.S."/>
            <person name="Rokhsar D.S."/>
            <person name="Weissenbach J."/>
            <person name="Armbrust E.V."/>
            <person name="Green B.R."/>
            <person name="Van de Peer Y."/>
            <person name="Grigoriev I.V."/>
        </authorList>
    </citation>
    <scope>NUCLEOTIDE SEQUENCE [LARGE SCALE GENOMIC DNA]</scope>
    <source>
        <strain evidence="5 6">CCMP1335</strain>
    </source>
</reference>
<dbReference type="PROSITE" id="PS50192">
    <property type="entry name" value="T_SNARE"/>
    <property type="match status" value="1"/>
</dbReference>
<dbReference type="eggNOG" id="KOG0812">
    <property type="taxonomic scope" value="Eukaryota"/>
</dbReference>
<evidence type="ECO:0000256" key="1">
    <source>
        <dbReference type="ARBA" id="ARBA00004211"/>
    </source>
</evidence>
<evidence type="ECO:0000256" key="2">
    <source>
        <dbReference type="ARBA" id="ARBA00009063"/>
    </source>
</evidence>
<gene>
    <name evidence="5" type="ORF">THAPSDRAFT_11713</name>
</gene>
<dbReference type="EMBL" id="CM000653">
    <property type="protein sequence ID" value="EED87775.1"/>
    <property type="molecule type" value="Genomic_DNA"/>
</dbReference>
<feature type="compositionally biased region" description="Low complexity" evidence="3">
    <location>
        <begin position="415"/>
        <end position="434"/>
    </location>
</feature>
<proteinExistence type="inferred from homology"/>
<dbReference type="GO" id="GO:0006886">
    <property type="term" value="P:intracellular protein transport"/>
    <property type="evidence" value="ECO:0000318"/>
    <property type="project" value="GO_Central"/>
</dbReference>
<dbReference type="AlphaFoldDB" id="B8CFC2"/>
<keyword evidence="6" id="KW-1185">Reference proteome</keyword>
<dbReference type="InterPro" id="IPR045242">
    <property type="entry name" value="Syntaxin"/>
</dbReference>
<dbReference type="SMART" id="SM00397">
    <property type="entry name" value="t_SNARE"/>
    <property type="match status" value="1"/>
</dbReference>
<feature type="region of interest" description="Disordered" evidence="3">
    <location>
        <begin position="480"/>
        <end position="531"/>
    </location>
</feature>
<evidence type="ECO:0000256" key="3">
    <source>
        <dbReference type="SAM" id="MobiDB-lite"/>
    </source>
</evidence>
<dbReference type="CDD" id="cd15844">
    <property type="entry name" value="SNARE_syntaxin5"/>
    <property type="match status" value="1"/>
</dbReference>
<organism evidence="5 6">
    <name type="scientific">Thalassiosira pseudonana</name>
    <name type="common">Marine diatom</name>
    <name type="synonym">Cyclotella nana</name>
    <dbReference type="NCBI Taxonomy" id="35128"/>
    <lineage>
        <taxon>Eukaryota</taxon>
        <taxon>Sar</taxon>
        <taxon>Stramenopiles</taxon>
        <taxon>Ochrophyta</taxon>
        <taxon>Bacillariophyta</taxon>
        <taxon>Coscinodiscophyceae</taxon>
        <taxon>Thalassiosirophycidae</taxon>
        <taxon>Thalassiosirales</taxon>
        <taxon>Thalassiosiraceae</taxon>
        <taxon>Thalassiosira</taxon>
    </lineage>
</organism>
<feature type="compositionally biased region" description="Polar residues" evidence="3">
    <location>
        <begin position="405"/>
        <end position="414"/>
    </location>
</feature>
<dbReference type="RefSeq" id="XP_002294995.1">
    <property type="nucleotide sequence ID" value="XM_002294959.1"/>
</dbReference>
<dbReference type="GO" id="GO:0000149">
    <property type="term" value="F:SNARE binding"/>
    <property type="evidence" value="ECO:0000318"/>
    <property type="project" value="GO_Central"/>
</dbReference>
<feature type="compositionally biased region" description="Low complexity" evidence="3">
    <location>
        <begin position="107"/>
        <end position="125"/>
    </location>
</feature>
<accession>B8CFC2</accession>
<comment type="subcellular location">
    <subcellularLocation>
        <location evidence="1">Membrane</location>
        <topology evidence="1">Single-pass type IV membrane protein</topology>
    </subcellularLocation>
</comment>
<dbReference type="Proteomes" id="UP000001449">
    <property type="component" value="Chromosome 22"/>
</dbReference>
<dbReference type="STRING" id="35128.B8CFC2"/>
<feature type="compositionally biased region" description="Basic and acidic residues" evidence="3">
    <location>
        <begin position="514"/>
        <end position="523"/>
    </location>
</feature>
<name>B8CFC2_THAPS</name>
<feature type="compositionally biased region" description="Polar residues" evidence="3">
    <location>
        <begin position="487"/>
        <end position="496"/>
    </location>
</feature>
<comment type="similarity">
    <text evidence="2">Belongs to the syntaxin family.</text>
</comment>
<feature type="region of interest" description="Disordered" evidence="3">
    <location>
        <begin position="405"/>
        <end position="459"/>
    </location>
</feature>
<dbReference type="HOGENOM" id="CLU_435161_0_0_1"/>
<feature type="region of interest" description="Disordered" evidence="3">
    <location>
        <begin position="149"/>
        <end position="170"/>
    </location>
</feature>
<dbReference type="PaxDb" id="35128-Thaps11713"/>
<dbReference type="InParanoid" id="B8CFC2"/>
<evidence type="ECO:0000313" key="5">
    <source>
        <dbReference type="EMBL" id="EED87775.1"/>
    </source>
</evidence>
<dbReference type="GO" id="GO:0031201">
    <property type="term" value="C:SNARE complex"/>
    <property type="evidence" value="ECO:0000318"/>
    <property type="project" value="GO_Central"/>
</dbReference>
<feature type="region of interest" description="Disordered" evidence="3">
    <location>
        <begin position="99"/>
        <end position="128"/>
    </location>
</feature>
<sequence>MLRLLSGEPLPELLPISVDGNDSEDEAAVATLPASTTLLLLLPDPDAGRRTRLIPVAMFASLGREEEAMLSPVLGTSCPPAGSHSGQINTGASLTMAAVLSPPPHPYATSSSSAPPTSRPASSESWKSHAVNRSSELLSCARTALKIGQSKFRQRQRPQENGGRLDARSEDSFPEWLADVNPAELQLFQPPINSFYKQQQQSSGNSHWNCSTQQLLRDTSSLLSHLDAQLSSLHFLVRRRGHTNDPTLEIQSLLSKFQEGAQELSEICTSLRKAGALPYTVDNAADAGATSRYELDNPYIGKKSSMQRRRHYELLASQVEMEGKERMDKLKKELEMRSVVLREQVSHRKKFLAASGGGGCANATGSAGAAGGVGGVGGATRPMLPSHNKNVVSKNASNQFQSPLFTMTASGNMPSSNTSSLTTTTTSSAPSSVSNGPLAASATRTSRPPPASASIASSGYSSYGGYGGSSSYAGYGGASNSANNNNTQQPSFSTGMRQRKQQPQKSTIQIDNGADDKYNKSTDGESSDIQQQIQTRRQNRQTQSRLASARLAEKSIAELGTMFTKMSTLISQQGEMLERIEDDVEAAGGDIDAGHEELVKVYGMTKGNRALILKVFGILIGLIIFMKLY</sequence>
<dbReference type="GO" id="GO:0048278">
    <property type="term" value="P:vesicle docking"/>
    <property type="evidence" value="ECO:0000318"/>
    <property type="project" value="GO_Central"/>
</dbReference>
<reference evidence="5 6" key="1">
    <citation type="journal article" date="2004" name="Science">
        <title>The genome of the diatom Thalassiosira pseudonana: ecology, evolution, and metabolism.</title>
        <authorList>
            <person name="Armbrust E.V."/>
            <person name="Berges J.A."/>
            <person name="Bowler C."/>
            <person name="Green B.R."/>
            <person name="Martinez D."/>
            <person name="Putnam N.H."/>
            <person name="Zhou S."/>
            <person name="Allen A.E."/>
            <person name="Apt K.E."/>
            <person name="Bechner M."/>
            <person name="Brzezinski M.A."/>
            <person name="Chaal B.K."/>
            <person name="Chiovitti A."/>
            <person name="Davis A.K."/>
            <person name="Demarest M.S."/>
            <person name="Detter J.C."/>
            <person name="Glavina T."/>
            <person name="Goodstein D."/>
            <person name="Hadi M.Z."/>
            <person name="Hellsten U."/>
            <person name="Hildebrand M."/>
            <person name="Jenkins B.D."/>
            <person name="Jurka J."/>
            <person name="Kapitonov V.V."/>
            <person name="Kroger N."/>
            <person name="Lau W.W."/>
            <person name="Lane T.W."/>
            <person name="Larimer F.W."/>
            <person name="Lippmeier J.C."/>
            <person name="Lucas S."/>
            <person name="Medina M."/>
            <person name="Montsant A."/>
            <person name="Obornik M."/>
            <person name="Parker M.S."/>
            <person name="Palenik B."/>
            <person name="Pazour G.J."/>
            <person name="Richardson P.M."/>
            <person name="Rynearson T.A."/>
            <person name="Saito M.A."/>
            <person name="Schwartz D.C."/>
            <person name="Thamatrakoln K."/>
            <person name="Valentin K."/>
            <person name="Vardi A."/>
            <person name="Wilkerson F.P."/>
            <person name="Rokhsar D.S."/>
        </authorList>
    </citation>
    <scope>NUCLEOTIDE SEQUENCE [LARGE SCALE GENOMIC DNA]</scope>
    <source>
        <strain evidence="5 6">CCMP1335</strain>
    </source>
</reference>
<feature type="domain" description="T-SNARE coiled-coil homology" evidence="4">
    <location>
        <begin position="539"/>
        <end position="601"/>
    </location>
</feature>
<dbReference type="SUPFAM" id="SSF47661">
    <property type="entry name" value="t-snare proteins"/>
    <property type="match status" value="1"/>
</dbReference>
<dbReference type="GO" id="GO:0006887">
    <property type="term" value="P:exocytosis"/>
    <property type="evidence" value="ECO:0000318"/>
    <property type="project" value="GO_Central"/>
</dbReference>
<dbReference type="OMA" id="ESWKSHA"/>